<protein>
    <recommendedName>
        <fullName evidence="3">Metallopeptidase family protein</fullName>
    </recommendedName>
</protein>
<accession>A0A1L7CV17</accession>
<evidence type="ECO:0000313" key="2">
    <source>
        <dbReference type="Proteomes" id="UP000185434"/>
    </source>
</evidence>
<name>A0A1L7CV17_9CORY</name>
<sequence>MIRVSEERFEEMVDDALDTIPEEFARRMVNVVVLVRDRNEEQPTLLGQYVGVALTERTFDHTGYLPDAIFVYKEALEDFCATEEELADEVRVTVLHEVGHYFGMSERQLHQLGWG</sequence>
<dbReference type="CDD" id="cd12952">
    <property type="entry name" value="MMP_ACEL2062"/>
    <property type="match status" value="1"/>
</dbReference>
<dbReference type="Gene3D" id="3.30.2010.20">
    <property type="match status" value="1"/>
</dbReference>
<dbReference type="RefSeq" id="WP_075664668.1">
    <property type="nucleotide sequence ID" value="NZ_CP009247.1"/>
</dbReference>
<reference evidence="1 2" key="1">
    <citation type="submission" date="2014-08" db="EMBL/GenBank/DDBJ databases">
        <title>Complete genome sequence of Corynebacterium frankenforstense ST18(T) (=DSM 45800(T)), isolated from raw cow milk.</title>
        <authorList>
            <person name="Ruckert C."/>
            <person name="Albersmeier A."/>
            <person name="Winkler A."/>
            <person name="Lipski A."/>
            <person name="Kalinowski J."/>
        </authorList>
    </citation>
    <scope>NUCLEOTIDE SEQUENCE [LARGE SCALE GENOMIC DNA]</scope>
    <source>
        <strain evidence="1 2">ST18</strain>
    </source>
</reference>
<dbReference type="InterPro" id="IPR010428">
    <property type="entry name" value="Zincin_1"/>
</dbReference>
<organism evidence="1 2">
    <name type="scientific">Corynebacterium frankenforstense DSM 45800</name>
    <dbReference type="NCBI Taxonomy" id="1437875"/>
    <lineage>
        <taxon>Bacteria</taxon>
        <taxon>Bacillati</taxon>
        <taxon>Actinomycetota</taxon>
        <taxon>Actinomycetes</taxon>
        <taxon>Mycobacteriales</taxon>
        <taxon>Corynebacteriaceae</taxon>
        <taxon>Corynebacterium</taxon>
    </lineage>
</organism>
<dbReference type="InterPro" id="IPR038555">
    <property type="entry name" value="Zincin_1_sf"/>
</dbReference>
<keyword evidence="2" id="KW-1185">Reference proteome</keyword>
<proteinExistence type="predicted"/>
<dbReference type="AlphaFoldDB" id="A0A1L7CV17"/>
<evidence type="ECO:0008006" key="3">
    <source>
        <dbReference type="Google" id="ProtNLM"/>
    </source>
</evidence>
<gene>
    <name evidence="1" type="ORF">CFRA_11040</name>
</gene>
<dbReference type="SUPFAM" id="SSF55486">
    <property type="entry name" value="Metalloproteases ('zincins'), catalytic domain"/>
    <property type="match status" value="1"/>
</dbReference>
<dbReference type="Pfam" id="PF06262">
    <property type="entry name" value="Zincin_1"/>
    <property type="match status" value="1"/>
</dbReference>
<dbReference type="KEGG" id="cfk:CFRA_11040"/>
<dbReference type="EMBL" id="CP009247">
    <property type="protein sequence ID" value="APT89674.1"/>
    <property type="molecule type" value="Genomic_DNA"/>
</dbReference>
<evidence type="ECO:0000313" key="1">
    <source>
        <dbReference type="EMBL" id="APT89674.1"/>
    </source>
</evidence>
<dbReference type="OrthoDB" id="9806895at2"/>
<dbReference type="STRING" id="1437875.CFRA_11040"/>
<dbReference type="Proteomes" id="UP000185434">
    <property type="component" value="Chromosome"/>
</dbReference>